<dbReference type="Gene3D" id="2.40.50.140">
    <property type="entry name" value="Nucleic acid-binding proteins"/>
    <property type="match status" value="1"/>
</dbReference>
<dbReference type="SUPFAM" id="SSF50249">
    <property type="entry name" value="Nucleic acid-binding proteins"/>
    <property type="match status" value="1"/>
</dbReference>
<accession>A0A1G2F5F9</accession>
<organism evidence="9 10">
    <name type="scientific">Candidatus Portnoybacteria bacterium RBG_13_40_8</name>
    <dbReference type="NCBI Taxonomy" id="1801990"/>
    <lineage>
        <taxon>Bacteria</taxon>
        <taxon>Candidatus Portnoyibacteriota</taxon>
    </lineage>
</organism>
<evidence type="ECO:0000256" key="2">
    <source>
        <dbReference type="ARBA" id="ARBA00022723"/>
    </source>
</evidence>
<dbReference type="GO" id="GO:0005829">
    <property type="term" value="C:cytosol"/>
    <property type="evidence" value="ECO:0007669"/>
    <property type="project" value="TreeGrafter"/>
</dbReference>
<evidence type="ECO:0000256" key="5">
    <source>
        <dbReference type="ARBA" id="ARBA00023146"/>
    </source>
</evidence>
<comment type="similarity">
    <text evidence="7">Belongs to the class-II aminoacyl-tRNA synthetase family.</text>
</comment>
<keyword evidence="7" id="KW-0648">Protein biosynthesis</keyword>
<gene>
    <name evidence="7" type="primary">lysS</name>
    <name evidence="9" type="ORF">A2V69_01650</name>
</gene>
<protein>
    <recommendedName>
        <fullName evidence="7">Lysine--tRNA ligase</fullName>
        <ecNumber evidence="7">6.1.1.6</ecNumber>
    </recommendedName>
    <alternativeName>
        <fullName evidence="7">Lysyl-tRNA synthetase</fullName>
        <shortName evidence="7">LysRS</shortName>
    </alternativeName>
</protein>
<dbReference type="HAMAP" id="MF_00252">
    <property type="entry name" value="Lys_tRNA_synth_class2"/>
    <property type="match status" value="1"/>
</dbReference>
<dbReference type="GO" id="GO:0000049">
    <property type="term" value="F:tRNA binding"/>
    <property type="evidence" value="ECO:0007669"/>
    <property type="project" value="TreeGrafter"/>
</dbReference>
<dbReference type="PANTHER" id="PTHR42918">
    <property type="entry name" value="LYSYL-TRNA SYNTHETASE"/>
    <property type="match status" value="1"/>
</dbReference>
<dbReference type="PROSITE" id="PS50862">
    <property type="entry name" value="AA_TRNA_LIGASE_II"/>
    <property type="match status" value="1"/>
</dbReference>
<dbReference type="GO" id="GO:0004824">
    <property type="term" value="F:lysine-tRNA ligase activity"/>
    <property type="evidence" value="ECO:0007669"/>
    <property type="project" value="UniProtKB-UniRule"/>
</dbReference>
<keyword evidence="4 7" id="KW-0067">ATP-binding</keyword>
<evidence type="ECO:0000256" key="7">
    <source>
        <dbReference type="HAMAP-Rule" id="MF_00252"/>
    </source>
</evidence>
<comment type="caution">
    <text evidence="7">Lacks conserved residue(s) required for the propagation of feature annotation.</text>
</comment>
<comment type="cofactor">
    <cofactor evidence="7">
        <name>Mg(2+)</name>
        <dbReference type="ChEBI" id="CHEBI:18420"/>
    </cofactor>
    <text evidence="7">Binds 3 Mg(2+) ions per subunit.</text>
</comment>
<dbReference type="GO" id="GO:0006430">
    <property type="term" value="P:lysyl-tRNA aminoacylation"/>
    <property type="evidence" value="ECO:0007669"/>
    <property type="project" value="UniProtKB-UniRule"/>
</dbReference>
<dbReference type="InterPro" id="IPR004365">
    <property type="entry name" value="NA-bd_OB_tRNA"/>
</dbReference>
<dbReference type="GO" id="GO:0005524">
    <property type="term" value="F:ATP binding"/>
    <property type="evidence" value="ECO:0007669"/>
    <property type="project" value="UniProtKB-UniRule"/>
</dbReference>
<dbReference type="Pfam" id="PF00152">
    <property type="entry name" value="tRNA-synt_2"/>
    <property type="match status" value="1"/>
</dbReference>
<dbReference type="InterPro" id="IPR045864">
    <property type="entry name" value="aa-tRNA-synth_II/BPL/LPL"/>
</dbReference>
<dbReference type="InterPro" id="IPR018149">
    <property type="entry name" value="Lys-tRNA-synth_II_C"/>
</dbReference>
<dbReference type="AlphaFoldDB" id="A0A1G2F5F9"/>
<dbReference type="Proteomes" id="UP000177810">
    <property type="component" value="Unassembled WGS sequence"/>
</dbReference>
<keyword evidence="2 7" id="KW-0479">Metal-binding</keyword>
<reference evidence="9 10" key="1">
    <citation type="journal article" date="2016" name="Nat. Commun.">
        <title>Thousands of microbial genomes shed light on interconnected biogeochemical processes in an aquifer system.</title>
        <authorList>
            <person name="Anantharaman K."/>
            <person name="Brown C.T."/>
            <person name="Hug L.A."/>
            <person name="Sharon I."/>
            <person name="Castelle C.J."/>
            <person name="Probst A.J."/>
            <person name="Thomas B.C."/>
            <person name="Singh A."/>
            <person name="Wilkins M.J."/>
            <person name="Karaoz U."/>
            <person name="Brodie E.L."/>
            <person name="Williams K.H."/>
            <person name="Hubbard S.S."/>
            <person name="Banfield J.F."/>
        </authorList>
    </citation>
    <scope>NUCLEOTIDE SEQUENCE [LARGE SCALE GENOMIC DNA]</scope>
</reference>
<evidence type="ECO:0000256" key="4">
    <source>
        <dbReference type="ARBA" id="ARBA00022840"/>
    </source>
</evidence>
<dbReference type="InterPro" id="IPR004364">
    <property type="entry name" value="Aa-tRNA-synt_II"/>
</dbReference>
<keyword evidence="5 7" id="KW-0030">Aminoacyl-tRNA synthetase</keyword>
<feature type="binding site" evidence="7">
    <location>
        <position position="367"/>
    </location>
    <ligand>
        <name>Mg(2+)</name>
        <dbReference type="ChEBI" id="CHEBI:18420"/>
        <label>2</label>
    </ligand>
</feature>
<dbReference type="EMBL" id="MHMT01000003">
    <property type="protein sequence ID" value="OGZ33213.1"/>
    <property type="molecule type" value="Genomic_DNA"/>
</dbReference>
<dbReference type="EC" id="6.1.1.6" evidence="7"/>
<dbReference type="STRING" id="1801990.A2V69_01650"/>
<dbReference type="GO" id="GO:0000287">
    <property type="term" value="F:magnesium ion binding"/>
    <property type="evidence" value="ECO:0007669"/>
    <property type="project" value="UniProtKB-UniRule"/>
</dbReference>
<dbReference type="Gene3D" id="3.30.930.10">
    <property type="entry name" value="Bira Bifunctional Protein, Domain 2"/>
    <property type="match status" value="1"/>
</dbReference>
<dbReference type="Pfam" id="PF01336">
    <property type="entry name" value="tRNA_anti-codon"/>
    <property type="match status" value="1"/>
</dbReference>
<comment type="catalytic activity">
    <reaction evidence="6 7">
        <text>tRNA(Lys) + L-lysine + ATP = L-lysyl-tRNA(Lys) + AMP + diphosphate</text>
        <dbReference type="Rhea" id="RHEA:20792"/>
        <dbReference type="Rhea" id="RHEA-COMP:9696"/>
        <dbReference type="Rhea" id="RHEA-COMP:9697"/>
        <dbReference type="ChEBI" id="CHEBI:30616"/>
        <dbReference type="ChEBI" id="CHEBI:32551"/>
        <dbReference type="ChEBI" id="CHEBI:33019"/>
        <dbReference type="ChEBI" id="CHEBI:78442"/>
        <dbReference type="ChEBI" id="CHEBI:78529"/>
        <dbReference type="ChEBI" id="CHEBI:456215"/>
        <dbReference type="EC" id="6.1.1.6"/>
    </reaction>
</comment>
<dbReference type="PRINTS" id="PR00982">
    <property type="entry name" value="TRNASYNTHLYS"/>
</dbReference>
<dbReference type="InterPro" id="IPR044136">
    <property type="entry name" value="Lys-tRNA-ligase_II_N"/>
</dbReference>
<dbReference type="PANTHER" id="PTHR42918:SF15">
    <property type="entry name" value="LYSINE--TRNA LIGASE, CHLOROPLASTIC_MITOCHONDRIAL"/>
    <property type="match status" value="1"/>
</dbReference>
<name>A0A1G2F5F9_9BACT</name>
<keyword evidence="7" id="KW-0460">Magnesium</keyword>
<evidence type="ECO:0000259" key="8">
    <source>
        <dbReference type="PROSITE" id="PS50862"/>
    </source>
</evidence>
<feature type="binding site" evidence="7">
    <location>
        <position position="367"/>
    </location>
    <ligand>
        <name>Mg(2+)</name>
        <dbReference type="ChEBI" id="CHEBI:18420"/>
        <label>1</label>
    </ligand>
</feature>
<evidence type="ECO:0000256" key="6">
    <source>
        <dbReference type="ARBA" id="ARBA00048573"/>
    </source>
</evidence>
<evidence type="ECO:0000313" key="10">
    <source>
        <dbReference type="Proteomes" id="UP000177810"/>
    </source>
</evidence>
<comment type="subunit">
    <text evidence="7">Homodimer.</text>
</comment>
<dbReference type="InterPro" id="IPR012340">
    <property type="entry name" value="NA-bd_OB-fold"/>
</dbReference>
<keyword evidence="1 7" id="KW-0436">Ligase</keyword>
<proteinExistence type="inferred from homology"/>
<evidence type="ECO:0000313" key="9">
    <source>
        <dbReference type="EMBL" id="OGZ33213.1"/>
    </source>
</evidence>
<dbReference type="InterPro" id="IPR006195">
    <property type="entry name" value="aa-tRNA-synth_II"/>
</dbReference>
<keyword evidence="3 7" id="KW-0547">Nucleotide-binding</keyword>
<comment type="subcellular location">
    <subcellularLocation>
        <location evidence="7">Cytoplasm</location>
    </subcellularLocation>
</comment>
<keyword evidence="7" id="KW-0963">Cytoplasm</keyword>
<sequence length="452" mass="52366">MKNLEEIRKNRLKKLANLIKAGINPYPAEVLRTHTNQEALDNFNKLQNKKIILVGRIRSIREHGGSTFFNIEDETTQIQAYLKKDEAGDKNYKLFLENIDIGDFVELGGILFKTKKGEKTVKVSKWRIIGKSLLPLPSEWYGLEDIEERFRKRYLDLILNKEIRDKFIKRSEIIKKIRKFLDENGFLEVETPMLQTIAGGTIARPFKTHLNALDMDLYLRIAPELYLKRLLVAGFEKVYELNRNFRNEGMDREHNPEFTMLEFYAAYWDYQQMMDFTEKLLKSLDNKVFGKKFERVEYDKLIHPVKSRKAGAAKQQFNGASDKEAFAKIKAPTFVINHPVEISPLAKKLDNSSKKVARFQLIADGLEIANGWSEINSPLDQAERFEAQEIKRKKGDQEAHQYDKDYIEALEYGMPPAAGIGIGIDRLAVLLTNSKTLREIILFPTMRPKSNK</sequence>
<comment type="caution">
    <text evidence="9">The sequence shown here is derived from an EMBL/GenBank/DDBJ whole genome shotgun (WGS) entry which is preliminary data.</text>
</comment>
<dbReference type="SUPFAM" id="SSF55681">
    <property type="entry name" value="Class II aaRS and biotin synthetases"/>
    <property type="match status" value="1"/>
</dbReference>
<feature type="domain" description="Aminoacyl-transfer RNA synthetases class-II family profile" evidence="8">
    <location>
        <begin position="170"/>
        <end position="448"/>
    </location>
</feature>
<dbReference type="InterPro" id="IPR002313">
    <property type="entry name" value="Lys-tRNA-ligase_II"/>
</dbReference>
<evidence type="ECO:0000256" key="3">
    <source>
        <dbReference type="ARBA" id="ARBA00022741"/>
    </source>
</evidence>
<evidence type="ECO:0000256" key="1">
    <source>
        <dbReference type="ARBA" id="ARBA00022598"/>
    </source>
</evidence>
<dbReference type="CDD" id="cd04322">
    <property type="entry name" value="LysRS_N"/>
    <property type="match status" value="1"/>
</dbReference>